<gene>
    <name evidence="2" type="ORF">SAMN05444167_1473</name>
</gene>
<dbReference type="RefSeq" id="WP_156785045.1">
    <property type="nucleotide sequence ID" value="NZ_LT629690.1"/>
</dbReference>
<dbReference type="OrthoDB" id="122982at2"/>
<name>A0A1G7IJE4_9BACT</name>
<keyword evidence="1" id="KW-1133">Transmembrane helix</keyword>
<dbReference type="Proteomes" id="UP000182427">
    <property type="component" value="Chromosome I"/>
</dbReference>
<organism evidence="2 3">
    <name type="scientific">Terriglobus roseus</name>
    <dbReference type="NCBI Taxonomy" id="392734"/>
    <lineage>
        <taxon>Bacteria</taxon>
        <taxon>Pseudomonadati</taxon>
        <taxon>Acidobacteriota</taxon>
        <taxon>Terriglobia</taxon>
        <taxon>Terriglobales</taxon>
        <taxon>Acidobacteriaceae</taxon>
        <taxon>Terriglobus</taxon>
    </lineage>
</organism>
<evidence type="ECO:0000313" key="2">
    <source>
        <dbReference type="EMBL" id="SDF12837.1"/>
    </source>
</evidence>
<feature type="transmembrane region" description="Helical" evidence="1">
    <location>
        <begin position="12"/>
        <end position="33"/>
    </location>
</feature>
<protein>
    <submittedName>
        <fullName evidence="2">Uncharacterized protein</fullName>
    </submittedName>
</protein>
<accession>A0A1G7IJE4</accession>
<keyword evidence="1" id="KW-0472">Membrane</keyword>
<keyword evidence="3" id="KW-1185">Reference proteome</keyword>
<keyword evidence="1" id="KW-0812">Transmembrane</keyword>
<dbReference type="EMBL" id="LT629690">
    <property type="protein sequence ID" value="SDF12837.1"/>
    <property type="molecule type" value="Genomic_DNA"/>
</dbReference>
<evidence type="ECO:0000256" key="1">
    <source>
        <dbReference type="SAM" id="Phobius"/>
    </source>
</evidence>
<sequence>MLDLIIRGLSHVLIPMFLIGMGGSAIVVAITLVKDMHDFFSDNGEQDSATDNLH</sequence>
<evidence type="ECO:0000313" key="3">
    <source>
        <dbReference type="Proteomes" id="UP000182427"/>
    </source>
</evidence>
<proteinExistence type="predicted"/>
<dbReference type="AlphaFoldDB" id="A0A1G7IJE4"/>
<reference evidence="2 3" key="1">
    <citation type="submission" date="2016-10" db="EMBL/GenBank/DDBJ databases">
        <authorList>
            <person name="de Groot N.N."/>
        </authorList>
    </citation>
    <scope>NUCLEOTIDE SEQUENCE [LARGE SCALE GENOMIC DNA]</scope>
    <source>
        <strain evidence="2 3">GAS232</strain>
    </source>
</reference>